<feature type="domain" description="PPi-type phosphoenolpyruvate carboxykinase lobe 2" evidence="1">
    <location>
        <begin position="521"/>
        <end position="632"/>
    </location>
</feature>
<name>A0ABW2LAQ6_9BACT</name>
<dbReference type="Pfam" id="PF26300">
    <property type="entry name" value="PEPCK_PPi_lobe_2"/>
    <property type="match status" value="1"/>
</dbReference>
<organism evidence="2 3">
    <name type="scientific">Haloferula chungangensis</name>
    <dbReference type="NCBI Taxonomy" id="1048331"/>
    <lineage>
        <taxon>Bacteria</taxon>
        <taxon>Pseudomonadati</taxon>
        <taxon>Verrucomicrobiota</taxon>
        <taxon>Verrucomicrobiia</taxon>
        <taxon>Verrucomicrobiales</taxon>
        <taxon>Verrucomicrobiaceae</taxon>
        <taxon>Haloferula</taxon>
    </lineage>
</organism>
<evidence type="ECO:0000313" key="2">
    <source>
        <dbReference type="EMBL" id="MFC7338235.1"/>
    </source>
</evidence>
<evidence type="ECO:0000313" key="3">
    <source>
        <dbReference type="Proteomes" id="UP001596472"/>
    </source>
</evidence>
<evidence type="ECO:0000259" key="1">
    <source>
        <dbReference type="Pfam" id="PF26300"/>
    </source>
</evidence>
<gene>
    <name evidence="2" type="ORF">ACFQY0_13660</name>
</gene>
<dbReference type="Proteomes" id="UP001596472">
    <property type="component" value="Unassembled WGS sequence"/>
</dbReference>
<proteinExistence type="predicted"/>
<dbReference type="EMBL" id="JBHTBS010000007">
    <property type="protein sequence ID" value="MFC7338235.1"/>
    <property type="molecule type" value="Genomic_DNA"/>
</dbReference>
<comment type="caution">
    <text evidence="2">The sequence shown here is derived from an EMBL/GenBank/DDBJ whole genome shotgun (WGS) entry which is preliminary data.</text>
</comment>
<dbReference type="InterPro" id="IPR058710">
    <property type="entry name" value="PEPCK_lobe_2"/>
</dbReference>
<sequence>MHRRLQETIGFFPTKAEADAARERLGELANVKLASCGYVVPESGGDSPLLDLGRSLLANFEEKLRIFGEPLCPVDQAIQDFLVKYLGEHVEGIFEPGESMLPGPSLALDRHGLARVFSVPADSDTLTSDILSSYRVHQGVCHNPAKDRRTTEGVFHVVEDGLPIPTDKKGVSRRAFAGLLKAALSPPKDLLPLPYTATRPENERAETFVSLLLRPVVCPEVPGVMPQRTMEIRFFAPGMLVSNLDFVESIFGNAGDPFLPENDARLDAGRWTGHSGAVILAPHLTSLRKKDLGLPHVSEASPRQIQDGMCWEKEDELYNDGGAFKVACRDASGVCVTLIADSYYGYCKKEVKTQISFSANLFGLCEEEHAGGALAFPSFDLGESFSVSQLGSQVDHTWEDVVRLHGDRMELQPDGCGIDREWKNIVYLPETATIDLRSLLITWTNGNGTSGERKLLVGETYVTPSGYKVQMSQSIKGQRWRLVGTQAEGTFCHKPSTVSGGGKSEISKALSDAMLSGPVTVNNLEKDIEQVREILAKPRDFFTARFKKPRQPQLPSRGILDPSRSFGSAVRMLTPSDLFTDSYNDWLRTIPRWVRGLLLVIKRRYQPEWGDDWDSRLSVDIIDGQPGIELKFRNQALVTRYLRVGFTQSGAWRTFGIRKDFAPAVKLQREDDISASVVVPTEWLSGLHPQLNQPAYKFVTNCEFRLFQRPDDAVIRGYDRATEADFARGGMFFSNYEPLPRAQAEEMMEDAIRFEQFTQPAQEMIHRVAASEKPDWFVCTANPRIVDGKPTKNPRYLQNRPDLDNPRGEYLAAVGAKLYRRLESGQPVLNPVHAVLPGRRNNPADPEAGIRPLAVFGPIHYQELPELFMDYIASLTGKSPSTTGAGSEGALTKGPFNCLLPIHDVNNALISMLLTGAGAFCSAAGHIGRKYQVDHDISLIIPEVWSRMHLSERDPKWLLENGLLEPLADFEHRGRSIPASRLGWRITADFVQRFFGRVFSDPGRVFPSDMLCPEEQDMDEYVDGIEHIAEAHQKVARYYFEDGSIDHAIPPLKALLGIMAHGEWEGKTVHDPEVRALFSREAMLASDWYAARLDAKAKADRRLWARHVADLSSFLQRRSRLQAGELADMSEQLQRAESELEKLQGPDAAKLYHGTLGLDPAFG</sequence>
<keyword evidence="3" id="KW-1185">Reference proteome</keyword>
<accession>A0ABW2LAQ6</accession>
<dbReference type="RefSeq" id="WP_379713313.1">
    <property type="nucleotide sequence ID" value="NZ_JBHTBS010000007.1"/>
</dbReference>
<protein>
    <recommendedName>
        <fullName evidence="1">PPi-type phosphoenolpyruvate carboxykinase lobe 2 domain-containing protein</fullName>
    </recommendedName>
</protein>
<reference evidence="3" key="1">
    <citation type="journal article" date="2019" name="Int. J. Syst. Evol. Microbiol.">
        <title>The Global Catalogue of Microorganisms (GCM) 10K type strain sequencing project: providing services to taxonomists for standard genome sequencing and annotation.</title>
        <authorList>
            <consortium name="The Broad Institute Genomics Platform"/>
            <consortium name="The Broad Institute Genome Sequencing Center for Infectious Disease"/>
            <person name="Wu L."/>
            <person name="Ma J."/>
        </authorList>
    </citation>
    <scope>NUCLEOTIDE SEQUENCE [LARGE SCALE GENOMIC DNA]</scope>
    <source>
        <strain evidence="3">CGMCC 4.1467</strain>
    </source>
</reference>